<reference evidence="1" key="2">
    <citation type="submission" date="2023-06" db="EMBL/GenBank/DDBJ databases">
        <authorList>
            <person name="Ma L."/>
            <person name="Liu K.-W."/>
            <person name="Li Z."/>
            <person name="Hsiao Y.-Y."/>
            <person name="Qi Y."/>
            <person name="Fu T."/>
            <person name="Tang G."/>
            <person name="Zhang D."/>
            <person name="Sun W.-H."/>
            <person name="Liu D.-K."/>
            <person name="Li Y."/>
            <person name="Chen G.-Z."/>
            <person name="Liu X.-D."/>
            <person name="Liao X.-Y."/>
            <person name="Jiang Y.-T."/>
            <person name="Yu X."/>
            <person name="Hao Y."/>
            <person name="Huang J."/>
            <person name="Zhao X.-W."/>
            <person name="Ke S."/>
            <person name="Chen Y.-Y."/>
            <person name="Wu W.-L."/>
            <person name="Hsu J.-L."/>
            <person name="Lin Y.-F."/>
            <person name="Huang M.-D."/>
            <person name="Li C.-Y."/>
            <person name="Huang L."/>
            <person name="Wang Z.-W."/>
            <person name="Zhao X."/>
            <person name="Zhong W.-Y."/>
            <person name="Peng D.-H."/>
            <person name="Ahmad S."/>
            <person name="Lan S."/>
            <person name="Zhang J.-S."/>
            <person name="Tsai W.-C."/>
            <person name="Van De Peer Y."/>
            <person name="Liu Z.-J."/>
        </authorList>
    </citation>
    <scope>NUCLEOTIDE SEQUENCE</scope>
    <source>
        <strain evidence="1">SCP</strain>
        <tissue evidence="1">Leaves</tissue>
    </source>
</reference>
<organism evidence="1 2">
    <name type="scientific">Acorus gramineus</name>
    <name type="common">Dwarf sweet flag</name>
    <dbReference type="NCBI Taxonomy" id="55184"/>
    <lineage>
        <taxon>Eukaryota</taxon>
        <taxon>Viridiplantae</taxon>
        <taxon>Streptophyta</taxon>
        <taxon>Embryophyta</taxon>
        <taxon>Tracheophyta</taxon>
        <taxon>Spermatophyta</taxon>
        <taxon>Magnoliopsida</taxon>
        <taxon>Liliopsida</taxon>
        <taxon>Acoraceae</taxon>
        <taxon>Acorus</taxon>
    </lineage>
</organism>
<evidence type="ECO:0000313" key="1">
    <source>
        <dbReference type="EMBL" id="KAK1262180.1"/>
    </source>
</evidence>
<keyword evidence="2" id="KW-1185">Reference proteome</keyword>
<comment type="caution">
    <text evidence="1">The sequence shown here is derived from an EMBL/GenBank/DDBJ whole genome shotgun (WGS) entry which is preliminary data.</text>
</comment>
<gene>
    <name evidence="1" type="ORF">QJS04_geneDACA021163</name>
</gene>
<dbReference type="EMBL" id="JAUJYN010000010">
    <property type="protein sequence ID" value="KAK1262180.1"/>
    <property type="molecule type" value="Genomic_DNA"/>
</dbReference>
<sequence>MTNVDQMKFQMKFWDVDFMHQLTRGRWTCSRTPTTVRGRGGLAMMQLPNIYSSKVLVGLKPQSGGTCY</sequence>
<dbReference type="Proteomes" id="UP001179952">
    <property type="component" value="Unassembled WGS sequence"/>
</dbReference>
<name>A0AAV9ADW0_ACOGR</name>
<accession>A0AAV9ADW0</accession>
<proteinExistence type="predicted"/>
<dbReference type="AlphaFoldDB" id="A0AAV9ADW0"/>
<reference evidence="1" key="1">
    <citation type="journal article" date="2023" name="Nat. Commun.">
        <title>Diploid and tetraploid genomes of Acorus and the evolution of monocots.</title>
        <authorList>
            <person name="Ma L."/>
            <person name="Liu K.W."/>
            <person name="Li Z."/>
            <person name="Hsiao Y.Y."/>
            <person name="Qi Y."/>
            <person name="Fu T."/>
            <person name="Tang G.D."/>
            <person name="Zhang D."/>
            <person name="Sun W.H."/>
            <person name="Liu D.K."/>
            <person name="Li Y."/>
            <person name="Chen G.Z."/>
            <person name="Liu X.D."/>
            <person name="Liao X.Y."/>
            <person name="Jiang Y.T."/>
            <person name="Yu X."/>
            <person name="Hao Y."/>
            <person name="Huang J."/>
            <person name="Zhao X.W."/>
            <person name="Ke S."/>
            <person name="Chen Y.Y."/>
            <person name="Wu W.L."/>
            <person name="Hsu J.L."/>
            <person name="Lin Y.F."/>
            <person name="Huang M.D."/>
            <person name="Li C.Y."/>
            <person name="Huang L."/>
            <person name="Wang Z.W."/>
            <person name="Zhao X."/>
            <person name="Zhong W.Y."/>
            <person name="Peng D.H."/>
            <person name="Ahmad S."/>
            <person name="Lan S."/>
            <person name="Zhang J.S."/>
            <person name="Tsai W.C."/>
            <person name="Van de Peer Y."/>
            <person name="Liu Z.J."/>
        </authorList>
    </citation>
    <scope>NUCLEOTIDE SEQUENCE</scope>
    <source>
        <strain evidence="1">SCP</strain>
    </source>
</reference>
<evidence type="ECO:0000313" key="2">
    <source>
        <dbReference type="Proteomes" id="UP001179952"/>
    </source>
</evidence>
<protein>
    <submittedName>
        <fullName evidence="1">Uncharacterized protein</fullName>
    </submittedName>
</protein>